<evidence type="ECO:0000313" key="2">
    <source>
        <dbReference type="Proteomes" id="UP001158986"/>
    </source>
</evidence>
<keyword evidence="2" id="KW-1185">Reference proteome</keyword>
<dbReference type="EMBL" id="CAKLCB010000016">
    <property type="protein sequence ID" value="CAH0513642.1"/>
    <property type="molecule type" value="Genomic_DNA"/>
</dbReference>
<comment type="caution">
    <text evidence="1">The sequence shown here is derived from an EMBL/GenBank/DDBJ whole genome shotgun (WGS) entry which is preliminary data.</text>
</comment>
<organism evidence="1 2">
    <name type="scientific">Peronospora belbahrii</name>
    <dbReference type="NCBI Taxonomy" id="622444"/>
    <lineage>
        <taxon>Eukaryota</taxon>
        <taxon>Sar</taxon>
        <taxon>Stramenopiles</taxon>
        <taxon>Oomycota</taxon>
        <taxon>Peronosporomycetes</taxon>
        <taxon>Peronosporales</taxon>
        <taxon>Peronosporaceae</taxon>
        <taxon>Peronospora</taxon>
    </lineage>
</organism>
<sequence>MTCKLPAAVYLERPVRLRLVTRSLSRHFIPSIDHTVCSTRDKVAQLDVIINSSVYVGQQLRLKQILNGSQSGSSALASVGCIFSLKTAQKHNVRK</sequence>
<evidence type="ECO:0000313" key="1">
    <source>
        <dbReference type="EMBL" id="CAH0513642.1"/>
    </source>
</evidence>
<dbReference type="Proteomes" id="UP001158986">
    <property type="component" value="Unassembled WGS sequence"/>
</dbReference>
<proteinExistence type="predicted"/>
<reference evidence="1 2" key="1">
    <citation type="submission" date="2021-11" db="EMBL/GenBank/DDBJ databases">
        <authorList>
            <person name="Islam A."/>
            <person name="Islam S."/>
            <person name="Flora M.S."/>
            <person name="Rahman M."/>
            <person name="Ziaur R.M."/>
            <person name="Epstein J.H."/>
            <person name="Hassan M."/>
            <person name="Klassen M."/>
            <person name="Woodard K."/>
            <person name="Webb A."/>
            <person name="Webby R.J."/>
            <person name="El Zowalaty M.E."/>
        </authorList>
    </citation>
    <scope>NUCLEOTIDE SEQUENCE [LARGE SCALE GENOMIC DNA]</scope>
    <source>
        <strain evidence="1">Pbs1</strain>
    </source>
</reference>
<accession>A0ABN8CL11</accession>
<gene>
    <name evidence="1" type="ORF">PBS001_LOCUS448</name>
</gene>
<protein>
    <submittedName>
        <fullName evidence="1">Uncharacterized protein</fullName>
    </submittedName>
</protein>
<name>A0ABN8CL11_9STRA</name>